<dbReference type="GO" id="GO:0008422">
    <property type="term" value="F:beta-glucosidase activity"/>
    <property type="evidence" value="ECO:0007669"/>
    <property type="project" value="UniProtKB-EC"/>
</dbReference>
<dbReference type="InterPro" id="IPR036962">
    <property type="entry name" value="Glyco_hydro_3_N_sf"/>
</dbReference>
<dbReference type="GO" id="GO:0009251">
    <property type="term" value="P:glucan catabolic process"/>
    <property type="evidence" value="ECO:0007669"/>
    <property type="project" value="TreeGrafter"/>
</dbReference>
<evidence type="ECO:0000256" key="3">
    <source>
        <dbReference type="ARBA" id="ARBA00012744"/>
    </source>
</evidence>
<dbReference type="InterPro" id="IPR017853">
    <property type="entry name" value="GH"/>
</dbReference>
<dbReference type="FunFam" id="3.20.20.300:FF:000005">
    <property type="entry name" value="Periplasmic beta-glucosidase"/>
    <property type="match status" value="1"/>
</dbReference>
<name>A0A8J3I7J0_9CHLR</name>
<comment type="catalytic activity">
    <reaction evidence="1">
        <text>Hydrolysis of terminal, non-reducing beta-D-glucosyl residues with release of beta-D-glucose.</text>
        <dbReference type="EC" id="3.2.1.21"/>
    </reaction>
</comment>
<keyword evidence="9" id="KW-1185">Reference proteome</keyword>
<evidence type="ECO:0000313" key="8">
    <source>
        <dbReference type="EMBL" id="GHO47497.1"/>
    </source>
</evidence>
<dbReference type="InterPro" id="IPR002772">
    <property type="entry name" value="Glyco_hydro_3_C"/>
</dbReference>
<dbReference type="Pfam" id="PF00933">
    <property type="entry name" value="Glyco_hydro_3"/>
    <property type="match status" value="1"/>
</dbReference>
<keyword evidence="4" id="KW-0732">Signal</keyword>
<dbReference type="SMART" id="SM01217">
    <property type="entry name" value="Fn3_like"/>
    <property type="match status" value="1"/>
</dbReference>
<protein>
    <recommendedName>
        <fullName evidence="3">beta-glucosidase</fullName>
        <ecNumber evidence="3">3.2.1.21</ecNumber>
    </recommendedName>
</protein>
<dbReference type="Pfam" id="PF14310">
    <property type="entry name" value="Fn3-like"/>
    <property type="match status" value="1"/>
</dbReference>
<evidence type="ECO:0000256" key="1">
    <source>
        <dbReference type="ARBA" id="ARBA00000448"/>
    </source>
</evidence>
<evidence type="ECO:0000256" key="2">
    <source>
        <dbReference type="ARBA" id="ARBA00005336"/>
    </source>
</evidence>
<proteinExistence type="inferred from homology"/>
<feature type="domain" description="Fibronectin type III-like" evidence="7">
    <location>
        <begin position="668"/>
        <end position="738"/>
    </location>
</feature>
<dbReference type="SUPFAM" id="SSF51445">
    <property type="entry name" value="(Trans)glycosidases"/>
    <property type="match status" value="1"/>
</dbReference>
<sequence>MSTNETHLQQADTLLAAMTLEEKAGQISQYFYLAGMSAQAEFVEAEVRSGRAGSLLFISDPAETNRLQRIAVEESRLGIPLLFGFDVIHGLRTIFPVPLGLAASWDPELVERVQGIAAREARAVGIHWAFAPMVDIARDPRWGRIVEGAGEDPYLGSQMAAAQVRGFQGDGIGTPDHIVAGPKHFLGYGAALGGRDYDEVNLSENELRNVYLPPFAAAVKAGAGNIMTSYVGTGGVPGAADRRLITDVLRGELGFEGFIVSDASSVVDLTTHGFAKDDLDAATRAIRAGLDMEMWFGLRFQEGMIPTPGVGAFATLPDAIRQGLVDEQRLDEAVRRVLLLKFRLGLFEQPYVDEGRAAKTLGLPEHREMARIAAERSAVLLRNIGSVLPLDRSAVRSIAVIGPLADDKQATLGPWAFAHDLEATVTLLEGMQRVAGSGVTVAYAPGVPVPTRVFPSPFAAMEQFVGDTSPQAALFDEEAEFSRAIELARTSDVVVLVLGEAADMNGEAASRSTLDLPGRQVELLEAVAATDTPVVLVLLSGRPLDLRRAIERTAAILVAWHPGSEGGLAVARVLFGEVAPGGKLPFSWPRSVGQVPLIYSHLRSHQPQTSMMRYWEEESTPLYPFGFGLTYGEVAYTNLCLHASAIGLDETLEIQVEVQNRSSRAIEEVAQLYLHQRYGRAARPVRELKAFQRVVLESGETRTLHFQLDAAARRYWSSAQNTSVLDASIFDVWVGGVSTASLHAEFTVQDSTGSFLSPTNKP</sequence>
<gene>
    <name evidence="8" type="ORF">KSX_56600</name>
</gene>
<evidence type="ECO:0000259" key="7">
    <source>
        <dbReference type="SMART" id="SM01217"/>
    </source>
</evidence>
<comment type="caution">
    <text evidence="8">The sequence shown here is derived from an EMBL/GenBank/DDBJ whole genome shotgun (WGS) entry which is preliminary data.</text>
</comment>
<keyword evidence="6" id="KW-0326">Glycosidase</keyword>
<evidence type="ECO:0000256" key="4">
    <source>
        <dbReference type="ARBA" id="ARBA00022729"/>
    </source>
</evidence>
<dbReference type="InterPro" id="IPR013783">
    <property type="entry name" value="Ig-like_fold"/>
</dbReference>
<reference evidence="8" key="1">
    <citation type="submission" date="2020-10" db="EMBL/GenBank/DDBJ databases">
        <title>Taxonomic study of unclassified bacteria belonging to the class Ktedonobacteria.</title>
        <authorList>
            <person name="Yabe S."/>
            <person name="Wang C.M."/>
            <person name="Zheng Y."/>
            <person name="Sakai Y."/>
            <person name="Cavaletti L."/>
            <person name="Monciardini P."/>
            <person name="Donadio S."/>
        </authorList>
    </citation>
    <scope>NUCLEOTIDE SEQUENCE</scope>
    <source>
        <strain evidence="8">SOSP1-1</strain>
    </source>
</reference>
<dbReference type="InterPro" id="IPR026891">
    <property type="entry name" value="Fn3-like"/>
</dbReference>
<organism evidence="8 9">
    <name type="scientific">Ktedonospora formicarum</name>
    <dbReference type="NCBI Taxonomy" id="2778364"/>
    <lineage>
        <taxon>Bacteria</taxon>
        <taxon>Bacillati</taxon>
        <taxon>Chloroflexota</taxon>
        <taxon>Ktedonobacteria</taxon>
        <taxon>Ktedonobacterales</taxon>
        <taxon>Ktedonobacteraceae</taxon>
        <taxon>Ktedonospora</taxon>
    </lineage>
</organism>
<dbReference type="PRINTS" id="PR00133">
    <property type="entry name" value="GLHYDRLASE3"/>
</dbReference>
<dbReference type="Gene3D" id="3.20.20.300">
    <property type="entry name" value="Glycoside hydrolase, family 3, N-terminal domain"/>
    <property type="match status" value="1"/>
</dbReference>
<dbReference type="PANTHER" id="PTHR30620:SF16">
    <property type="entry name" value="LYSOSOMAL BETA GLUCOSIDASE"/>
    <property type="match status" value="1"/>
</dbReference>
<dbReference type="EC" id="3.2.1.21" evidence="3"/>
<accession>A0A8J3I7J0</accession>
<keyword evidence="5" id="KW-0378">Hydrolase</keyword>
<dbReference type="Gene3D" id="3.40.50.1700">
    <property type="entry name" value="Glycoside hydrolase family 3 C-terminal domain"/>
    <property type="match status" value="1"/>
</dbReference>
<dbReference type="InterPro" id="IPR051915">
    <property type="entry name" value="Cellulose_Degrad_GH3"/>
</dbReference>
<dbReference type="InterPro" id="IPR001764">
    <property type="entry name" value="Glyco_hydro_3_N"/>
</dbReference>
<evidence type="ECO:0000256" key="6">
    <source>
        <dbReference type="ARBA" id="ARBA00023295"/>
    </source>
</evidence>
<dbReference type="AlphaFoldDB" id="A0A8J3I7J0"/>
<dbReference type="InterPro" id="IPR036881">
    <property type="entry name" value="Glyco_hydro_3_C_sf"/>
</dbReference>
<dbReference type="EMBL" id="BNJF01000003">
    <property type="protein sequence ID" value="GHO47497.1"/>
    <property type="molecule type" value="Genomic_DNA"/>
</dbReference>
<dbReference type="SUPFAM" id="SSF52279">
    <property type="entry name" value="Beta-D-glucan exohydrolase, C-terminal domain"/>
    <property type="match status" value="1"/>
</dbReference>
<evidence type="ECO:0000256" key="5">
    <source>
        <dbReference type="ARBA" id="ARBA00022801"/>
    </source>
</evidence>
<comment type="similarity">
    <text evidence="2">Belongs to the glycosyl hydrolase 3 family.</text>
</comment>
<dbReference type="Pfam" id="PF01915">
    <property type="entry name" value="Glyco_hydro_3_C"/>
    <property type="match status" value="1"/>
</dbReference>
<dbReference type="Proteomes" id="UP000612362">
    <property type="component" value="Unassembled WGS sequence"/>
</dbReference>
<dbReference type="Gene3D" id="2.60.40.10">
    <property type="entry name" value="Immunoglobulins"/>
    <property type="match status" value="1"/>
</dbReference>
<dbReference type="PANTHER" id="PTHR30620">
    <property type="entry name" value="PERIPLASMIC BETA-GLUCOSIDASE-RELATED"/>
    <property type="match status" value="1"/>
</dbReference>
<evidence type="ECO:0000313" key="9">
    <source>
        <dbReference type="Proteomes" id="UP000612362"/>
    </source>
</evidence>